<name>A0A227KRZ5_9BURK</name>
<dbReference type="InterPro" id="IPR002501">
    <property type="entry name" value="PsdUridine_synth_N"/>
</dbReference>
<evidence type="ECO:0000259" key="7">
    <source>
        <dbReference type="Pfam" id="PF09157"/>
    </source>
</evidence>
<evidence type="ECO:0000256" key="3">
    <source>
        <dbReference type="ARBA" id="ARBA00022694"/>
    </source>
</evidence>
<feature type="domain" description="tRNA pseudouridine synthase II TruB subfamily 1 C-terminal" evidence="7">
    <location>
        <begin position="243"/>
        <end position="301"/>
    </location>
</feature>
<dbReference type="HAMAP" id="MF_01080">
    <property type="entry name" value="TruB_bact"/>
    <property type="match status" value="1"/>
</dbReference>
<feature type="domain" description="tRNA pseudouridylate synthase B C-terminal" evidence="8">
    <location>
        <begin position="180"/>
        <end position="227"/>
    </location>
</feature>
<dbReference type="InterPro" id="IPR015240">
    <property type="entry name" value="tRNA_sdUridine_synth_fam1_C"/>
</dbReference>
<dbReference type="GO" id="GO:0003723">
    <property type="term" value="F:RNA binding"/>
    <property type="evidence" value="ECO:0007669"/>
    <property type="project" value="InterPro"/>
</dbReference>
<evidence type="ECO:0000313" key="10">
    <source>
        <dbReference type="Proteomes" id="UP000214610"/>
    </source>
</evidence>
<dbReference type="PANTHER" id="PTHR13767:SF2">
    <property type="entry name" value="PSEUDOURIDYLATE SYNTHASE TRUB1"/>
    <property type="match status" value="1"/>
</dbReference>
<dbReference type="NCBIfam" id="TIGR00431">
    <property type="entry name" value="TruB"/>
    <property type="match status" value="1"/>
</dbReference>
<dbReference type="CDD" id="cd02573">
    <property type="entry name" value="PseudoU_synth_EcTruB"/>
    <property type="match status" value="1"/>
</dbReference>
<dbReference type="Pfam" id="PF01509">
    <property type="entry name" value="TruB_N"/>
    <property type="match status" value="1"/>
</dbReference>
<keyword evidence="10" id="KW-1185">Reference proteome</keyword>
<comment type="similarity">
    <text evidence="2 5">Belongs to the pseudouridine synthase TruB family. Type 1 subfamily.</text>
</comment>
<dbReference type="FunFam" id="3.30.2350.10:FF:000011">
    <property type="entry name" value="tRNA pseudouridine synthase B"/>
    <property type="match status" value="1"/>
</dbReference>
<reference evidence="10" key="1">
    <citation type="submission" date="2017-05" db="EMBL/GenBank/DDBJ databases">
        <title>Improved OligoMM genomes.</title>
        <authorList>
            <person name="Garzetti D."/>
        </authorList>
    </citation>
    <scope>NUCLEOTIDE SEQUENCE [LARGE SCALE GENOMIC DNA]</scope>
    <source>
        <strain evidence="10">YL45</strain>
    </source>
</reference>
<dbReference type="InterPro" id="IPR020103">
    <property type="entry name" value="PsdUridine_synth_cat_dom_sf"/>
</dbReference>
<evidence type="ECO:0000259" key="8">
    <source>
        <dbReference type="Pfam" id="PF16198"/>
    </source>
</evidence>
<comment type="function">
    <text evidence="5">Responsible for synthesis of pseudouridine from uracil-55 in the psi GC loop of transfer RNAs.</text>
</comment>
<feature type="active site" description="Nucleophile" evidence="5">
    <location>
        <position position="47"/>
    </location>
</feature>
<dbReference type="SUPFAM" id="SSF55120">
    <property type="entry name" value="Pseudouridine synthase"/>
    <property type="match status" value="1"/>
</dbReference>
<evidence type="ECO:0000256" key="5">
    <source>
        <dbReference type="HAMAP-Rule" id="MF_01080"/>
    </source>
</evidence>
<evidence type="ECO:0000259" key="6">
    <source>
        <dbReference type="Pfam" id="PF01509"/>
    </source>
</evidence>
<dbReference type="InterPro" id="IPR036974">
    <property type="entry name" value="PUA_sf"/>
</dbReference>
<dbReference type="Pfam" id="PF09157">
    <property type="entry name" value="TruB-C_2"/>
    <property type="match status" value="1"/>
</dbReference>
<proteinExistence type="inferred from homology"/>
<dbReference type="RefSeq" id="WP_066591470.1">
    <property type="nucleotide sequence ID" value="NZ_CAJTBZ010000009.1"/>
</dbReference>
<dbReference type="Gene3D" id="2.30.130.10">
    <property type="entry name" value="PUA domain"/>
    <property type="match status" value="1"/>
</dbReference>
<keyword evidence="4 5" id="KW-0413">Isomerase</keyword>
<dbReference type="GO" id="GO:0031119">
    <property type="term" value="P:tRNA pseudouridine synthesis"/>
    <property type="evidence" value="ECO:0007669"/>
    <property type="project" value="UniProtKB-UniRule"/>
</dbReference>
<organism evidence="9 10">
    <name type="scientific">Turicimonas muris</name>
    <dbReference type="NCBI Taxonomy" id="1796652"/>
    <lineage>
        <taxon>Bacteria</taxon>
        <taxon>Pseudomonadati</taxon>
        <taxon>Pseudomonadota</taxon>
        <taxon>Betaproteobacteria</taxon>
        <taxon>Burkholderiales</taxon>
        <taxon>Sutterellaceae</taxon>
        <taxon>Turicimonas</taxon>
    </lineage>
</organism>
<evidence type="ECO:0000256" key="2">
    <source>
        <dbReference type="ARBA" id="ARBA00005642"/>
    </source>
</evidence>
<dbReference type="AlphaFoldDB" id="A0A227KRZ5"/>
<evidence type="ECO:0000256" key="1">
    <source>
        <dbReference type="ARBA" id="ARBA00000385"/>
    </source>
</evidence>
<dbReference type="GO" id="GO:1990481">
    <property type="term" value="P:mRNA pseudouridine synthesis"/>
    <property type="evidence" value="ECO:0007669"/>
    <property type="project" value="TreeGrafter"/>
</dbReference>
<comment type="catalytic activity">
    <reaction evidence="1 5">
        <text>uridine(55) in tRNA = pseudouridine(55) in tRNA</text>
        <dbReference type="Rhea" id="RHEA:42532"/>
        <dbReference type="Rhea" id="RHEA-COMP:10101"/>
        <dbReference type="Rhea" id="RHEA-COMP:10102"/>
        <dbReference type="ChEBI" id="CHEBI:65314"/>
        <dbReference type="ChEBI" id="CHEBI:65315"/>
        <dbReference type="EC" id="5.4.99.25"/>
    </reaction>
</comment>
<protein>
    <recommendedName>
        <fullName evidence="5">tRNA pseudouridine synthase B</fullName>
        <ecNumber evidence="5">5.4.99.25</ecNumber>
    </recommendedName>
    <alternativeName>
        <fullName evidence="5">tRNA pseudouridine(55) synthase</fullName>
        <shortName evidence="5">Psi55 synthase</shortName>
    </alternativeName>
    <alternativeName>
        <fullName evidence="5">tRNA pseudouridylate synthase</fullName>
    </alternativeName>
    <alternativeName>
        <fullName evidence="5">tRNA-uridine isomerase</fullName>
    </alternativeName>
</protein>
<dbReference type="InterPro" id="IPR014780">
    <property type="entry name" value="tRNA_psdUridine_synth_TruB"/>
</dbReference>
<feature type="domain" description="Pseudouridine synthase II N-terminal" evidence="6">
    <location>
        <begin position="32"/>
        <end position="179"/>
    </location>
</feature>
<dbReference type="EC" id="5.4.99.25" evidence="5"/>
<keyword evidence="3 5" id="KW-0819">tRNA processing</keyword>
<evidence type="ECO:0000313" key="9">
    <source>
        <dbReference type="EMBL" id="OXE51269.1"/>
    </source>
</evidence>
<dbReference type="InterPro" id="IPR032819">
    <property type="entry name" value="TruB_C"/>
</dbReference>
<dbReference type="Pfam" id="PF16198">
    <property type="entry name" value="TruB_C_2"/>
    <property type="match status" value="1"/>
</dbReference>
<dbReference type="Gene3D" id="3.30.2350.10">
    <property type="entry name" value="Pseudouridine synthase"/>
    <property type="match status" value="1"/>
</dbReference>
<dbReference type="GO" id="GO:0160148">
    <property type="term" value="F:tRNA pseudouridine(55) synthase activity"/>
    <property type="evidence" value="ECO:0007669"/>
    <property type="project" value="UniProtKB-EC"/>
</dbReference>
<sequence length="306" mass="33964">MSRRKKGDKIDGVLMLDKPVGLSSNTALQKARRALNAQKAGHTGTLDPFASGLLPLCFGEATKFSADLLHADKEYVASIKFGETTTTADVEGEIIETRPVDFTEEQLHKALESLTGEIDQIPPMYSALKKDGVRLYELARQGQEIEREPRRVTVYELELLSFNKPEALVRVKCSKGTYVRVLGEDIGKILGCGAHLTALRRTKIADIDISEAVSLQDFEEADIAQRLDMLDPPDRLLSQLEPIELKEELAVRFLHGQSIRITRSENSEKKVKVYRLSDGKRELLGCARLSTDGVLSAERLISNSSN</sequence>
<accession>A0A227KRZ5</accession>
<dbReference type="EMBL" id="NHMP01000001">
    <property type="protein sequence ID" value="OXE51269.1"/>
    <property type="molecule type" value="Genomic_DNA"/>
</dbReference>
<evidence type="ECO:0000256" key="4">
    <source>
        <dbReference type="ARBA" id="ARBA00023235"/>
    </source>
</evidence>
<dbReference type="Proteomes" id="UP000214610">
    <property type="component" value="Unassembled WGS sequence"/>
</dbReference>
<comment type="caution">
    <text evidence="9">The sequence shown here is derived from an EMBL/GenBank/DDBJ whole genome shotgun (WGS) entry which is preliminary data.</text>
</comment>
<dbReference type="PANTHER" id="PTHR13767">
    <property type="entry name" value="TRNA-PSEUDOURIDINE SYNTHASE"/>
    <property type="match status" value="1"/>
</dbReference>
<gene>
    <name evidence="5" type="primary">truB</name>
    <name evidence="9" type="ORF">ADH67_02960</name>
</gene>